<comment type="caution">
    <text evidence="2">The sequence shown here is derived from an EMBL/GenBank/DDBJ whole genome shotgun (WGS) entry which is preliminary data.</text>
</comment>
<name>A0ABD2AE87_VESSQ</name>
<protein>
    <submittedName>
        <fullName evidence="2">Uncharacterized protein</fullName>
    </submittedName>
</protein>
<keyword evidence="3" id="KW-1185">Reference proteome</keyword>
<accession>A0ABD2AE87</accession>
<dbReference type="AlphaFoldDB" id="A0ABD2AE87"/>
<reference evidence="2 3" key="1">
    <citation type="journal article" date="2024" name="Ann. Entomol. Soc. Am.">
        <title>Genomic analyses of the southern and eastern yellowjacket wasps (Hymenoptera: Vespidae) reveal evolutionary signatures of social life.</title>
        <authorList>
            <person name="Catto M.A."/>
            <person name="Caine P.B."/>
            <person name="Orr S.E."/>
            <person name="Hunt B.G."/>
            <person name="Goodisman M.A.D."/>
        </authorList>
    </citation>
    <scope>NUCLEOTIDE SEQUENCE [LARGE SCALE GENOMIC DNA]</scope>
    <source>
        <strain evidence="2">233</strain>
        <tissue evidence="2">Head and thorax</tissue>
    </source>
</reference>
<feature type="region of interest" description="Disordered" evidence="1">
    <location>
        <begin position="33"/>
        <end position="65"/>
    </location>
</feature>
<sequence length="293" mass="33604">MEDIKNIKDIIFKQKKKEVCREEGSYDPIFPCYSRKKQSPRQRPVDSRFNASSLHNAPAPAPTPAPYHKGIRAVLSNENKLHPFCFQNCGLFQDRVPLVLRRVRRTSYVAAEASHFSQHGSAVIGQKCSRKVTRIINQEEQKLAFIRNICKDPVYSNFNFPLPPSPPSLLPPSRSCCRYTLYRSSNALKNVVQGTFSKVQLSPVVLGTNSPRRTTGIENEELIQRLTVVEGWWLVILVMVVELYTMWKDGLLKPGSSRWIKQRTSWAVLTKLHDRDKNVTRNILFGDSRMEFS</sequence>
<evidence type="ECO:0000256" key="1">
    <source>
        <dbReference type="SAM" id="MobiDB-lite"/>
    </source>
</evidence>
<gene>
    <name evidence="2" type="ORF">V1478_011353</name>
</gene>
<evidence type="ECO:0000313" key="2">
    <source>
        <dbReference type="EMBL" id="KAL2718934.1"/>
    </source>
</evidence>
<proteinExistence type="predicted"/>
<dbReference type="EMBL" id="JAUDFV010000151">
    <property type="protein sequence ID" value="KAL2718934.1"/>
    <property type="molecule type" value="Genomic_DNA"/>
</dbReference>
<evidence type="ECO:0000313" key="3">
    <source>
        <dbReference type="Proteomes" id="UP001607302"/>
    </source>
</evidence>
<organism evidence="2 3">
    <name type="scientific">Vespula squamosa</name>
    <name type="common">Southern yellow jacket</name>
    <name type="synonym">Wasp</name>
    <dbReference type="NCBI Taxonomy" id="30214"/>
    <lineage>
        <taxon>Eukaryota</taxon>
        <taxon>Metazoa</taxon>
        <taxon>Ecdysozoa</taxon>
        <taxon>Arthropoda</taxon>
        <taxon>Hexapoda</taxon>
        <taxon>Insecta</taxon>
        <taxon>Pterygota</taxon>
        <taxon>Neoptera</taxon>
        <taxon>Endopterygota</taxon>
        <taxon>Hymenoptera</taxon>
        <taxon>Apocrita</taxon>
        <taxon>Aculeata</taxon>
        <taxon>Vespoidea</taxon>
        <taxon>Vespidae</taxon>
        <taxon>Vespinae</taxon>
        <taxon>Vespula</taxon>
    </lineage>
</organism>
<dbReference type="Proteomes" id="UP001607302">
    <property type="component" value="Unassembled WGS sequence"/>
</dbReference>